<evidence type="ECO:0000313" key="1">
    <source>
        <dbReference type="EMBL" id="CAI9968159.1"/>
    </source>
</evidence>
<gene>
    <name evidence="2" type="ORF">HINF_LOCUS17723</name>
    <name evidence="1" type="ORF">HINF_LOCUS55804</name>
</gene>
<protein>
    <submittedName>
        <fullName evidence="2">Hypothetical_protein</fullName>
    </submittedName>
</protein>
<dbReference type="Proteomes" id="UP001642409">
    <property type="component" value="Unassembled WGS sequence"/>
</dbReference>
<keyword evidence="3" id="KW-1185">Reference proteome</keyword>
<proteinExistence type="predicted"/>
<organism evidence="1">
    <name type="scientific">Hexamita inflata</name>
    <dbReference type="NCBI Taxonomy" id="28002"/>
    <lineage>
        <taxon>Eukaryota</taxon>
        <taxon>Metamonada</taxon>
        <taxon>Diplomonadida</taxon>
        <taxon>Hexamitidae</taxon>
        <taxon>Hexamitinae</taxon>
        <taxon>Hexamita</taxon>
    </lineage>
</organism>
<reference evidence="1" key="1">
    <citation type="submission" date="2023-06" db="EMBL/GenBank/DDBJ databases">
        <authorList>
            <person name="Kurt Z."/>
        </authorList>
    </citation>
    <scope>NUCLEOTIDE SEQUENCE</scope>
</reference>
<dbReference type="EMBL" id="CAXDID020000044">
    <property type="protein sequence ID" value="CAL6002019.1"/>
    <property type="molecule type" value="Genomic_DNA"/>
</dbReference>
<accession>A0AA86QY32</accession>
<evidence type="ECO:0000313" key="3">
    <source>
        <dbReference type="Proteomes" id="UP001642409"/>
    </source>
</evidence>
<comment type="caution">
    <text evidence="1">The sequence shown here is derived from an EMBL/GenBank/DDBJ whole genome shotgun (WGS) entry which is preliminary data.</text>
</comment>
<reference evidence="2 3" key="2">
    <citation type="submission" date="2024-07" db="EMBL/GenBank/DDBJ databases">
        <authorList>
            <person name="Akdeniz Z."/>
        </authorList>
    </citation>
    <scope>NUCLEOTIDE SEQUENCE [LARGE SCALE GENOMIC DNA]</scope>
</reference>
<evidence type="ECO:0000313" key="2">
    <source>
        <dbReference type="EMBL" id="CAL6002019.1"/>
    </source>
</evidence>
<dbReference type="EMBL" id="CATOUU010001031">
    <property type="protein sequence ID" value="CAI9968159.1"/>
    <property type="molecule type" value="Genomic_DNA"/>
</dbReference>
<dbReference type="AlphaFoldDB" id="A0AA86QY32"/>
<name>A0AA86QY32_9EUKA</name>
<sequence>MILNQQSLLLRLALKQTVKEAGYEVESLSEKEICKTVYQLTLKEQRKLRFWDRVAQLCCRSKQQIVHFYRQTYKSCVYKNKPNQRVRVDKQEQLVCQQPDGTQSGSQLISFALRKILIEIGYQVETGLQKIDYYCTFRSCYMYPVMVCDRPQSIFH</sequence>